<reference evidence="7" key="1">
    <citation type="submission" date="2021-01" db="EMBL/GenBank/DDBJ databases">
        <authorList>
            <person name="Corre E."/>
            <person name="Pelletier E."/>
            <person name="Niang G."/>
            <person name="Scheremetjew M."/>
            <person name="Finn R."/>
            <person name="Kale V."/>
            <person name="Holt S."/>
            <person name="Cochrane G."/>
            <person name="Meng A."/>
            <person name="Brown T."/>
            <person name="Cohen L."/>
        </authorList>
    </citation>
    <scope>NUCLEOTIDE SEQUENCE</scope>
    <source>
        <strain evidence="7">CCMP281</strain>
    </source>
</reference>
<keyword evidence="4 6" id="KW-0804">Transcription</keyword>
<name>A0A7S3EXB1_9EUKA</name>
<gene>
    <name evidence="7" type="ORF">HERI1096_LOCUS11877</name>
</gene>
<sequence length="135" mass="15334">MADLIGQMQMKVNDICHAYFSSIGRLQNEADQAPLQDVPAQDCRPLATQLAQEVIHSHTEMEELINTLEGVHSTEAEQLERLRHIQAQHDAVVMKLRRRTEEAEVIRSRMRCDLNDLVQEMRAEDGTAQAPLAFS</sequence>
<dbReference type="GO" id="GO:0006357">
    <property type="term" value="P:regulation of transcription by RNA polymerase II"/>
    <property type="evidence" value="ECO:0007669"/>
    <property type="project" value="TreeGrafter"/>
</dbReference>
<proteinExistence type="inferred from homology"/>
<dbReference type="InterPro" id="IPR037212">
    <property type="entry name" value="Med7/Med21-like"/>
</dbReference>
<dbReference type="PANTHER" id="PTHR13381:SF0">
    <property type="entry name" value="MEDIATOR OF RNA POLYMERASE II TRANSCRIPTION SUBUNIT 21"/>
    <property type="match status" value="1"/>
</dbReference>
<dbReference type="PANTHER" id="PTHR13381">
    <property type="entry name" value="RNA POLYMERASE II HOLOENZYME COMPONENT SRB7"/>
    <property type="match status" value="1"/>
</dbReference>
<dbReference type="Gene3D" id="6.10.280.10">
    <property type="entry name" value="Mediator complex, subunit Med21"/>
    <property type="match status" value="1"/>
</dbReference>
<evidence type="ECO:0000256" key="2">
    <source>
        <dbReference type="ARBA" id="ARBA00023015"/>
    </source>
</evidence>
<comment type="function">
    <text evidence="6">Component of the Mediator complex, a coactivator involved in the regulated transcription of nearly all RNA polymerase II-dependent genes. Mediator functions as a bridge to convey information from gene-specific regulatory proteins to the basal RNA polymerase II transcription machinery. Mediator is recruited to promoters by direct interactions with regulatory proteins and serves as a scaffold for the assembly of a functional preinitiation complex with RNA polymerase II and the general transcription factors.</text>
</comment>
<comment type="similarity">
    <text evidence="6">Belongs to the Mediator complex subunit 21 family.</text>
</comment>
<evidence type="ECO:0000256" key="1">
    <source>
        <dbReference type="ARBA" id="ARBA00004123"/>
    </source>
</evidence>
<dbReference type="GO" id="GO:0003712">
    <property type="term" value="F:transcription coregulator activity"/>
    <property type="evidence" value="ECO:0007669"/>
    <property type="project" value="TreeGrafter"/>
</dbReference>
<evidence type="ECO:0000313" key="7">
    <source>
        <dbReference type="EMBL" id="CAE0111217.1"/>
    </source>
</evidence>
<organism evidence="7">
    <name type="scientific">Haptolina ericina</name>
    <dbReference type="NCBI Taxonomy" id="156174"/>
    <lineage>
        <taxon>Eukaryota</taxon>
        <taxon>Haptista</taxon>
        <taxon>Haptophyta</taxon>
        <taxon>Prymnesiophyceae</taxon>
        <taxon>Prymnesiales</taxon>
        <taxon>Prymnesiaceae</taxon>
        <taxon>Haptolina</taxon>
    </lineage>
</organism>
<dbReference type="AlphaFoldDB" id="A0A7S3EXB1"/>
<comment type="subcellular location">
    <subcellularLocation>
        <location evidence="1 6">Nucleus</location>
    </subcellularLocation>
</comment>
<dbReference type="InterPro" id="IPR021384">
    <property type="entry name" value="Mediator_Med21"/>
</dbReference>
<evidence type="ECO:0000256" key="5">
    <source>
        <dbReference type="ARBA" id="ARBA00023242"/>
    </source>
</evidence>
<dbReference type="Pfam" id="PF11221">
    <property type="entry name" value="Med21"/>
    <property type="match status" value="1"/>
</dbReference>
<evidence type="ECO:0000256" key="6">
    <source>
        <dbReference type="RuleBase" id="RU366036"/>
    </source>
</evidence>
<keyword evidence="5 6" id="KW-0539">Nucleus</keyword>
<evidence type="ECO:0000256" key="3">
    <source>
        <dbReference type="ARBA" id="ARBA00023159"/>
    </source>
</evidence>
<keyword evidence="3 6" id="KW-0010">Activator</keyword>
<comment type="subunit">
    <text evidence="6">Component of the Mediator complex.</text>
</comment>
<keyword evidence="2 6" id="KW-0805">Transcription regulation</keyword>
<dbReference type="SUPFAM" id="SSF140718">
    <property type="entry name" value="Mediator hinge subcomplex-like"/>
    <property type="match status" value="1"/>
</dbReference>
<protein>
    <recommendedName>
        <fullName evidence="6">Mediator of RNA polymerase II transcription subunit 21</fullName>
    </recommendedName>
</protein>
<evidence type="ECO:0000256" key="4">
    <source>
        <dbReference type="ARBA" id="ARBA00023163"/>
    </source>
</evidence>
<dbReference type="EMBL" id="HBHX01021281">
    <property type="protein sequence ID" value="CAE0111217.1"/>
    <property type="molecule type" value="Transcribed_RNA"/>
</dbReference>
<accession>A0A7S3EXB1</accession>
<dbReference type="GO" id="GO:0016592">
    <property type="term" value="C:mediator complex"/>
    <property type="evidence" value="ECO:0007669"/>
    <property type="project" value="UniProtKB-UniRule"/>
</dbReference>